<sequence>MDSEILEEDPRATNQTDGRDAGVRQSEIRRSTQPETRGTSPEFFVGSFTPIRGKGQGLDEEQPGGQ</sequence>
<evidence type="ECO:0000313" key="2">
    <source>
        <dbReference type="EMBL" id="VFQ64979.1"/>
    </source>
</evidence>
<organism evidence="2 3">
    <name type="scientific">Cuscuta campestris</name>
    <dbReference type="NCBI Taxonomy" id="132261"/>
    <lineage>
        <taxon>Eukaryota</taxon>
        <taxon>Viridiplantae</taxon>
        <taxon>Streptophyta</taxon>
        <taxon>Embryophyta</taxon>
        <taxon>Tracheophyta</taxon>
        <taxon>Spermatophyta</taxon>
        <taxon>Magnoliopsida</taxon>
        <taxon>eudicotyledons</taxon>
        <taxon>Gunneridae</taxon>
        <taxon>Pentapetalae</taxon>
        <taxon>asterids</taxon>
        <taxon>lamiids</taxon>
        <taxon>Solanales</taxon>
        <taxon>Convolvulaceae</taxon>
        <taxon>Cuscuteae</taxon>
        <taxon>Cuscuta</taxon>
        <taxon>Cuscuta subgen. Grammica</taxon>
        <taxon>Cuscuta sect. Cleistogrammica</taxon>
    </lineage>
</organism>
<reference evidence="2 3" key="1">
    <citation type="submission" date="2018-04" db="EMBL/GenBank/DDBJ databases">
        <authorList>
            <person name="Vogel A."/>
        </authorList>
    </citation>
    <scope>NUCLEOTIDE SEQUENCE [LARGE SCALE GENOMIC DNA]</scope>
</reference>
<dbReference type="EMBL" id="OOIL02000450">
    <property type="protein sequence ID" value="VFQ64979.1"/>
    <property type="molecule type" value="Genomic_DNA"/>
</dbReference>
<evidence type="ECO:0000256" key="1">
    <source>
        <dbReference type="SAM" id="MobiDB-lite"/>
    </source>
</evidence>
<accession>A0A484KP98</accession>
<evidence type="ECO:0000313" key="3">
    <source>
        <dbReference type="Proteomes" id="UP000595140"/>
    </source>
</evidence>
<feature type="region of interest" description="Disordered" evidence="1">
    <location>
        <begin position="1"/>
        <end position="66"/>
    </location>
</feature>
<name>A0A484KP98_9ASTE</name>
<proteinExistence type="predicted"/>
<protein>
    <submittedName>
        <fullName evidence="2">Uncharacterized protein</fullName>
    </submittedName>
</protein>
<keyword evidence="3" id="KW-1185">Reference proteome</keyword>
<feature type="compositionally biased region" description="Basic and acidic residues" evidence="1">
    <location>
        <begin position="17"/>
        <end position="32"/>
    </location>
</feature>
<dbReference type="AlphaFoldDB" id="A0A484KP98"/>
<gene>
    <name evidence="2" type="ORF">CCAM_LOCUS6755</name>
</gene>
<dbReference type="Proteomes" id="UP000595140">
    <property type="component" value="Unassembled WGS sequence"/>
</dbReference>